<comment type="caution">
    <text evidence="1">The sequence shown here is derived from an EMBL/GenBank/DDBJ whole genome shotgun (WGS) entry which is preliminary data.</text>
</comment>
<evidence type="ECO:0000313" key="1">
    <source>
        <dbReference type="EMBL" id="MPM11633.1"/>
    </source>
</evidence>
<proteinExistence type="predicted"/>
<organism evidence="1">
    <name type="scientific">bioreactor metagenome</name>
    <dbReference type="NCBI Taxonomy" id="1076179"/>
    <lineage>
        <taxon>unclassified sequences</taxon>
        <taxon>metagenomes</taxon>
        <taxon>ecological metagenomes</taxon>
    </lineage>
</organism>
<sequence length="56" mass="6077">MGHSPHHILRIPANAASTGTGTCEMIHFAFQLGIVHNVIQGFHHAVEAQDFIACEI</sequence>
<protein>
    <submittedName>
        <fullName evidence="1">Uncharacterized protein</fullName>
    </submittedName>
</protein>
<gene>
    <name evidence="1" type="ORF">SDC9_57981</name>
</gene>
<reference evidence="1" key="1">
    <citation type="submission" date="2019-08" db="EMBL/GenBank/DDBJ databases">
        <authorList>
            <person name="Kucharzyk K."/>
            <person name="Murdoch R.W."/>
            <person name="Higgins S."/>
            <person name="Loffler F."/>
        </authorList>
    </citation>
    <scope>NUCLEOTIDE SEQUENCE</scope>
</reference>
<dbReference type="AlphaFoldDB" id="A0A644XBS6"/>
<name>A0A644XBS6_9ZZZZ</name>
<accession>A0A644XBS6</accession>
<dbReference type="EMBL" id="VSSQ01001856">
    <property type="protein sequence ID" value="MPM11633.1"/>
    <property type="molecule type" value="Genomic_DNA"/>
</dbReference>